<dbReference type="EMBL" id="CAEZSO010000145">
    <property type="protein sequence ID" value="CAB4546730.1"/>
    <property type="molecule type" value="Genomic_DNA"/>
</dbReference>
<sequence length="103" mass="11549">MLAEFTLTGRNGKELLRLFHRQFIRRQIHRHVGTLQFAFGFAFEVRTEFADAQINSQAGISNGKSGVIARINFAQITGQGLQTDQVITAEIEATQPLLHIRIA</sequence>
<organism evidence="1">
    <name type="scientific">freshwater metagenome</name>
    <dbReference type="NCBI Taxonomy" id="449393"/>
    <lineage>
        <taxon>unclassified sequences</taxon>
        <taxon>metagenomes</taxon>
        <taxon>ecological metagenomes</taxon>
    </lineage>
</organism>
<dbReference type="AlphaFoldDB" id="A0A6J6C5X6"/>
<gene>
    <name evidence="1" type="ORF">UFOPK1446_00758</name>
</gene>
<reference evidence="1" key="1">
    <citation type="submission" date="2020-05" db="EMBL/GenBank/DDBJ databases">
        <authorList>
            <person name="Chiriac C."/>
            <person name="Salcher M."/>
            <person name="Ghai R."/>
            <person name="Kavagutti S V."/>
        </authorList>
    </citation>
    <scope>NUCLEOTIDE SEQUENCE</scope>
</reference>
<name>A0A6J6C5X6_9ZZZZ</name>
<proteinExistence type="predicted"/>
<evidence type="ECO:0000313" key="1">
    <source>
        <dbReference type="EMBL" id="CAB4546730.1"/>
    </source>
</evidence>
<protein>
    <submittedName>
        <fullName evidence="1">Unannotated protein</fullName>
    </submittedName>
</protein>
<accession>A0A6J6C5X6</accession>